<evidence type="ECO:0000313" key="2">
    <source>
        <dbReference type="EMBL" id="KAL2277531.1"/>
    </source>
</evidence>
<reference evidence="2 3" key="1">
    <citation type="submission" date="2024-03" db="EMBL/GenBank/DDBJ databases">
        <title>A high-quality draft genome sequence of Diaporthe vaccinii, a causative agent of upright dieback and viscid rot disease in cranberry plants.</title>
        <authorList>
            <person name="Sarrasin M."/>
            <person name="Lang B.F."/>
            <person name="Burger G."/>
        </authorList>
    </citation>
    <scope>NUCLEOTIDE SEQUENCE [LARGE SCALE GENOMIC DNA]</scope>
    <source>
        <strain evidence="2 3">IS7</strain>
    </source>
</reference>
<comment type="caution">
    <text evidence="2">The sequence shown here is derived from an EMBL/GenBank/DDBJ whole genome shotgun (WGS) entry which is preliminary data.</text>
</comment>
<feature type="region of interest" description="Disordered" evidence="1">
    <location>
        <begin position="1"/>
        <end position="76"/>
    </location>
</feature>
<evidence type="ECO:0000256" key="1">
    <source>
        <dbReference type="SAM" id="MobiDB-lite"/>
    </source>
</evidence>
<gene>
    <name evidence="2" type="ORF">FJTKL_15368</name>
</gene>
<name>A0ABR4E524_9PEZI</name>
<protein>
    <submittedName>
        <fullName evidence="2">Uncharacterized protein</fullName>
    </submittedName>
</protein>
<organism evidence="2 3">
    <name type="scientific">Diaporthe vaccinii</name>
    <dbReference type="NCBI Taxonomy" id="105482"/>
    <lineage>
        <taxon>Eukaryota</taxon>
        <taxon>Fungi</taxon>
        <taxon>Dikarya</taxon>
        <taxon>Ascomycota</taxon>
        <taxon>Pezizomycotina</taxon>
        <taxon>Sordariomycetes</taxon>
        <taxon>Sordariomycetidae</taxon>
        <taxon>Diaporthales</taxon>
        <taxon>Diaporthaceae</taxon>
        <taxon>Diaporthe</taxon>
        <taxon>Diaporthe eres species complex</taxon>
    </lineage>
</organism>
<feature type="region of interest" description="Disordered" evidence="1">
    <location>
        <begin position="284"/>
        <end position="310"/>
    </location>
</feature>
<sequence length="486" mass="55035">MPQRQKRTYEDYPSPETVDSSSACGVHGPSPNSSFGSPGDKAARGHGRGDDRGDDRGDGDGELDSTEVRTCTQEEEPQVYQAVELVRARAYGEHSNNELADWIELEITPPQYHKFLQTLEDDQDQRLSTYFTDKIRHDYDPRRCILVLRMPSSVHDVFQAFLLSKITSWIERVQEKVTPRLAKEIIQQITPALTTDFSIKLRSAVAAERSVEAAVSKKERSTHSPDGQYHYPGSRYPVFVVEIGFSQTGQDLEELAKHYYEETDGYIKTVLTVGLGYLSKAQRRLEHKRTGRRTTRSSLHEEKPTTKQASFSLYRGPKRIICNRIFRNEAGELVQSEGLTLHISDLVPDVVLERLSEDLRKTDSNVDRGLDLSGPEYALHITAQELFNMLARTGVVQRDRDKTDTPSPKPQSQSQKRRVEWAPQEDDDENGKQDEDDRDGKSPSRKTSALASSKRRKLSRDRVYSSSSRPSTAVSVRTRSQSRGSC</sequence>
<dbReference type="Proteomes" id="UP001600888">
    <property type="component" value="Unassembled WGS sequence"/>
</dbReference>
<feature type="compositionally biased region" description="Basic and acidic residues" evidence="1">
    <location>
        <begin position="41"/>
        <end position="59"/>
    </location>
</feature>
<accession>A0ABR4E524</accession>
<feature type="compositionally biased region" description="Basic residues" evidence="1">
    <location>
        <begin position="284"/>
        <end position="295"/>
    </location>
</feature>
<feature type="compositionally biased region" description="Basic and acidic residues" evidence="1">
    <location>
        <begin position="430"/>
        <end position="442"/>
    </location>
</feature>
<feature type="compositionally biased region" description="Low complexity" evidence="1">
    <location>
        <begin position="464"/>
        <end position="479"/>
    </location>
</feature>
<feature type="region of interest" description="Disordered" evidence="1">
    <location>
        <begin position="397"/>
        <end position="486"/>
    </location>
</feature>
<proteinExistence type="predicted"/>
<dbReference type="EMBL" id="JBAWTH010000098">
    <property type="protein sequence ID" value="KAL2277531.1"/>
    <property type="molecule type" value="Genomic_DNA"/>
</dbReference>
<evidence type="ECO:0000313" key="3">
    <source>
        <dbReference type="Proteomes" id="UP001600888"/>
    </source>
</evidence>
<keyword evidence="3" id="KW-1185">Reference proteome</keyword>
<feature type="compositionally biased region" description="Low complexity" evidence="1">
    <location>
        <begin position="28"/>
        <end position="39"/>
    </location>
</feature>